<dbReference type="GO" id="GO:0016301">
    <property type="term" value="F:kinase activity"/>
    <property type="evidence" value="ECO:0007669"/>
    <property type="project" value="UniProtKB-KW"/>
</dbReference>
<dbReference type="EMBL" id="JBCGDP010000028">
    <property type="protein sequence ID" value="MEM0578551.1"/>
    <property type="molecule type" value="Genomic_DNA"/>
</dbReference>
<reference evidence="4 5" key="1">
    <citation type="submission" date="2024-03" db="EMBL/GenBank/DDBJ databases">
        <title>Two novel species of the genus Flavobacterium exhibiting potentially degradation of complex polysaccharides.</title>
        <authorList>
            <person name="Lian X."/>
        </authorList>
    </citation>
    <scope>NUCLEOTIDE SEQUENCE [LARGE SCALE GENOMIC DNA]</scope>
    <source>
        <strain evidence="4 5">N6</strain>
    </source>
</reference>
<comment type="caution">
    <text evidence="4">The sequence shown here is derived from an EMBL/GenBank/DDBJ whole genome shotgun (WGS) entry which is preliminary data.</text>
</comment>
<evidence type="ECO:0000256" key="1">
    <source>
        <dbReference type="SAM" id="Coils"/>
    </source>
</evidence>
<organism evidence="4 5">
    <name type="scientific">Flavobacterium polysaccharolyticum</name>
    <dbReference type="NCBI Taxonomy" id="3133148"/>
    <lineage>
        <taxon>Bacteria</taxon>
        <taxon>Pseudomonadati</taxon>
        <taxon>Bacteroidota</taxon>
        <taxon>Flavobacteriia</taxon>
        <taxon>Flavobacteriales</taxon>
        <taxon>Flavobacteriaceae</taxon>
        <taxon>Flavobacterium</taxon>
    </lineage>
</organism>
<evidence type="ECO:0000256" key="3">
    <source>
        <dbReference type="SAM" id="SignalP"/>
    </source>
</evidence>
<dbReference type="InterPro" id="IPR036388">
    <property type="entry name" value="WH-like_DNA-bd_sf"/>
</dbReference>
<keyword evidence="4" id="KW-0418">Kinase</keyword>
<feature type="signal peptide" evidence="3">
    <location>
        <begin position="1"/>
        <end position="18"/>
    </location>
</feature>
<accession>A0ABU9NTH6</accession>
<sequence length="914" mass="105899">MKKVLSLFLLLFGLFCQSQELLPFVENYDKSSYKGDNQVWSVVQGQDKAMYFANNHYLLRYNGVVWEKYLLPNKTIIRSIFSDGDRIYSGSYKEFGYWKRSGGKMFYFSISKGKNIFFENENEEIWKIFKAKNAIYFQSFNQLYVYEKGSIKKITFPYMISYCFLIDGDIFVATVEKGIFKLVKNQLKVIPGWDVLKNSVVHGIQKRGEELFIFTQKRGVFIAKNEKLIPWSHPLNEILKNTTINLAQFVSKDRLIIGSGLRGLFIYDFAKNTFQNINRKNVLLNNSVLSIGIDNEKDLWLGLDNGISHVEINSPVAILNDNSGALGSVYSVVKATTSSYLIASNHGVFEFEQNKLSLLPNTQGQSWNISPVQQGFMIGHNDGTFLYQLSSGLSKLNGVNGGWNLVKSAVDASFLQATYTGILMYPNPNNLKESKIIQKLLKPIKYLAQNRKNEIWAADNYRGLYRIQYDDNFQTQKIENITQQSKIQNDFGVKIFDFKNELLFLINNSWYTYNSLTGLLEINDWFQSNFKNISDVIAIDDKQFLIIRDGILYHILAEGNQFKWNVIQEKYYKGKLINDNLKVYKTGNNYLLNLDDGFISLQFAFKDKTNVIPKIEAFSDQSIVNDGGKIDFNSELKIRVISGIYGVNKPHLFYRIDEVNDFVSLKDGAIVLNNLNSGSHTITIYNHNGVGFSELSSFSFVVKQPWYFSFWMILLYLLVIGIIFFVYYKWNKLRYIQKLKLQEEALKHQNEILEMELKAQNELQFQEYEKHILELELQTKSSEVAGKSLSIAKQTEMMESIQNILDSESDLNKLKNEIKKVIKINSVNKHEWEAFETNLNQIHKEFVSNLSKRYPNLTPKDIKLCIYLKMNLSSKEIAPMLNISFRGVELHRYRLRKKLQLSQEENLTKFLLTI</sequence>
<dbReference type="Gene3D" id="1.10.10.10">
    <property type="entry name" value="Winged helix-like DNA-binding domain superfamily/Winged helix DNA-binding domain"/>
    <property type="match status" value="1"/>
</dbReference>
<keyword evidence="3" id="KW-0732">Signal</keyword>
<feature type="chain" id="PRO_5047496722" evidence="3">
    <location>
        <begin position="19"/>
        <end position="914"/>
    </location>
</feature>
<dbReference type="Gene3D" id="2.130.10.10">
    <property type="entry name" value="YVTN repeat-like/Quinoprotein amine dehydrogenase"/>
    <property type="match status" value="2"/>
</dbReference>
<evidence type="ECO:0000256" key="2">
    <source>
        <dbReference type="SAM" id="Phobius"/>
    </source>
</evidence>
<keyword evidence="4" id="KW-0808">Transferase</keyword>
<keyword evidence="1" id="KW-0175">Coiled coil</keyword>
<dbReference type="RefSeq" id="WP_342693361.1">
    <property type="nucleotide sequence ID" value="NZ_JBCGDP010000028.1"/>
</dbReference>
<keyword evidence="5" id="KW-1185">Reference proteome</keyword>
<gene>
    <name evidence="4" type="ORF">WFZ86_18755</name>
</gene>
<dbReference type="InterPro" id="IPR016032">
    <property type="entry name" value="Sig_transdc_resp-reg_C-effctor"/>
</dbReference>
<keyword evidence="2" id="KW-0472">Membrane</keyword>
<evidence type="ECO:0000313" key="4">
    <source>
        <dbReference type="EMBL" id="MEM0578551.1"/>
    </source>
</evidence>
<feature type="coiled-coil region" evidence="1">
    <location>
        <begin position="736"/>
        <end position="824"/>
    </location>
</feature>
<keyword evidence="2" id="KW-1133">Transmembrane helix</keyword>
<name>A0ABU9NTH6_9FLAO</name>
<evidence type="ECO:0000313" key="5">
    <source>
        <dbReference type="Proteomes" id="UP001468798"/>
    </source>
</evidence>
<feature type="transmembrane region" description="Helical" evidence="2">
    <location>
        <begin position="706"/>
        <end position="728"/>
    </location>
</feature>
<dbReference type="InterPro" id="IPR015943">
    <property type="entry name" value="WD40/YVTN_repeat-like_dom_sf"/>
</dbReference>
<dbReference type="Proteomes" id="UP001468798">
    <property type="component" value="Unassembled WGS sequence"/>
</dbReference>
<protein>
    <submittedName>
        <fullName evidence="4">Histidine kinase</fullName>
    </submittedName>
</protein>
<dbReference type="SUPFAM" id="SSF46894">
    <property type="entry name" value="C-terminal effector domain of the bipartite response regulators"/>
    <property type="match status" value="1"/>
</dbReference>
<keyword evidence="2" id="KW-0812">Transmembrane</keyword>
<proteinExistence type="predicted"/>